<dbReference type="InterPro" id="IPR010930">
    <property type="entry name" value="Flg_bb/hook_C_dom"/>
</dbReference>
<dbReference type="GO" id="GO:0009424">
    <property type="term" value="C:bacterial-type flagellum hook"/>
    <property type="evidence" value="ECO:0007669"/>
    <property type="project" value="UniProtKB-UniRule"/>
</dbReference>
<keyword evidence="5 7" id="KW-0964">Secreted</keyword>
<comment type="similarity">
    <text evidence="3 7">Belongs to the flagella basal body rod proteins family.</text>
</comment>
<organism evidence="11 12">
    <name type="scientific">Halarcobacter ebronensis</name>
    <dbReference type="NCBI Taxonomy" id="1462615"/>
    <lineage>
        <taxon>Bacteria</taxon>
        <taxon>Pseudomonadati</taxon>
        <taxon>Campylobacterota</taxon>
        <taxon>Epsilonproteobacteria</taxon>
        <taxon>Campylobacterales</taxon>
        <taxon>Arcobacteraceae</taxon>
        <taxon>Halarcobacter</taxon>
    </lineage>
</organism>
<evidence type="ECO:0000259" key="10">
    <source>
        <dbReference type="Pfam" id="PF22638"/>
    </source>
</evidence>
<gene>
    <name evidence="7" type="primary">flgK</name>
    <name evidence="11" type="ORF">CRV07_11715</name>
</gene>
<evidence type="ECO:0000256" key="7">
    <source>
        <dbReference type="RuleBase" id="RU362065"/>
    </source>
</evidence>
<evidence type="ECO:0000256" key="4">
    <source>
        <dbReference type="ARBA" id="ARBA00016244"/>
    </source>
</evidence>
<dbReference type="Pfam" id="PF22638">
    <property type="entry name" value="FlgK_D1"/>
    <property type="match status" value="1"/>
</dbReference>
<evidence type="ECO:0000313" key="12">
    <source>
        <dbReference type="Proteomes" id="UP000289758"/>
    </source>
</evidence>
<evidence type="ECO:0000256" key="2">
    <source>
        <dbReference type="ARBA" id="ARBA00004613"/>
    </source>
</evidence>
<dbReference type="EMBL" id="PDKK01000011">
    <property type="protein sequence ID" value="RXK04144.1"/>
    <property type="molecule type" value="Genomic_DNA"/>
</dbReference>
<name>A0A4Q1ANU2_9BACT</name>
<evidence type="ECO:0000256" key="3">
    <source>
        <dbReference type="ARBA" id="ARBA00009677"/>
    </source>
</evidence>
<proteinExistence type="inferred from homology"/>
<dbReference type="GO" id="GO:0005576">
    <property type="term" value="C:extracellular region"/>
    <property type="evidence" value="ECO:0007669"/>
    <property type="project" value="UniProtKB-SubCell"/>
</dbReference>
<accession>A0A4Q1ANU2</accession>
<dbReference type="AlphaFoldDB" id="A0A4Q1ANU2"/>
<keyword evidence="6 7" id="KW-0975">Bacterial flagellum</keyword>
<dbReference type="PANTHER" id="PTHR30033">
    <property type="entry name" value="FLAGELLAR HOOK-ASSOCIATED PROTEIN 1"/>
    <property type="match status" value="1"/>
</dbReference>
<dbReference type="GO" id="GO:0005198">
    <property type="term" value="F:structural molecule activity"/>
    <property type="evidence" value="ECO:0007669"/>
    <property type="project" value="UniProtKB-UniRule"/>
</dbReference>
<dbReference type="Pfam" id="PF00460">
    <property type="entry name" value="Flg_bb_rod"/>
    <property type="match status" value="1"/>
</dbReference>
<evidence type="ECO:0000259" key="8">
    <source>
        <dbReference type="Pfam" id="PF00460"/>
    </source>
</evidence>
<dbReference type="SUPFAM" id="SSF64518">
    <property type="entry name" value="Phase 1 flagellin"/>
    <property type="match status" value="1"/>
</dbReference>
<dbReference type="InterPro" id="IPR001444">
    <property type="entry name" value="Flag_bb_rod_N"/>
</dbReference>
<dbReference type="PANTHER" id="PTHR30033:SF2">
    <property type="entry name" value="FLAGELLAR HOOK PROTEIN"/>
    <property type="match status" value="1"/>
</dbReference>
<dbReference type="Pfam" id="PF06429">
    <property type="entry name" value="Flg_bbr_C"/>
    <property type="match status" value="1"/>
</dbReference>
<dbReference type="OrthoDB" id="9802553at2"/>
<evidence type="ECO:0000256" key="6">
    <source>
        <dbReference type="ARBA" id="ARBA00023143"/>
    </source>
</evidence>
<feature type="domain" description="Flagellar hook-associated protein FlgK helical" evidence="10">
    <location>
        <begin position="90"/>
        <end position="249"/>
    </location>
</feature>
<dbReference type="GO" id="GO:0044780">
    <property type="term" value="P:bacterial-type flagellum assembly"/>
    <property type="evidence" value="ECO:0007669"/>
    <property type="project" value="InterPro"/>
</dbReference>
<comment type="subcellular location">
    <subcellularLocation>
        <location evidence="1 7">Bacterial flagellum</location>
    </subcellularLocation>
    <subcellularLocation>
        <location evidence="2 7">Secreted</location>
    </subcellularLocation>
</comment>
<dbReference type="InterPro" id="IPR053927">
    <property type="entry name" value="FlgK_helical"/>
</dbReference>
<evidence type="ECO:0000256" key="1">
    <source>
        <dbReference type="ARBA" id="ARBA00004365"/>
    </source>
</evidence>
<feature type="domain" description="Flagellar basal-body/hook protein C-terminal" evidence="9">
    <location>
        <begin position="495"/>
        <end position="532"/>
    </location>
</feature>
<dbReference type="PROSITE" id="PS00588">
    <property type="entry name" value="FLAGELLA_BB_ROD"/>
    <property type="match status" value="1"/>
</dbReference>
<protein>
    <recommendedName>
        <fullName evidence="4 7">Flagellar hook-associated protein 1</fullName>
        <shortName evidence="7">HAP1</shortName>
    </recommendedName>
</protein>
<evidence type="ECO:0000313" key="11">
    <source>
        <dbReference type="EMBL" id="RXK04144.1"/>
    </source>
</evidence>
<feature type="domain" description="Flagellar basal body rod protein N-terminal" evidence="8">
    <location>
        <begin position="5"/>
        <end position="35"/>
    </location>
</feature>
<dbReference type="RefSeq" id="WP_129087896.1">
    <property type="nucleotide sequence ID" value="NZ_CP053836.1"/>
</dbReference>
<dbReference type="InterPro" id="IPR019776">
    <property type="entry name" value="Flagellar_basal_body_rod_CS"/>
</dbReference>
<evidence type="ECO:0000256" key="5">
    <source>
        <dbReference type="ARBA" id="ARBA00022525"/>
    </source>
</evidence>
<dbReference type="InterPro" id="IPR002371">
    <property type="entry name" value="FlgK"/>
</dbReference>
<reference evidence="11 12" key="1">
    <citation type="submission" date="2017-10" db="EMBL/GenBank/DDBJ databases">
        <title>Genomics of the genus Arcobacter.</title>
        <authorList>
            <person name="Perez-Cataluna A."/>
            <person name="Figueras M.J."/>
        </authorList>
    </citation>
    <scope>NUCLEOTIDE SEQUENCE [LARGE SCALE GENOMIC DNA]</scope>
    <source>
        <strain evidence="11 12">CECT 8441</strain>
    </source>
</reference>
<comment type="caution">
    <text evidence="11">The sequence shown here is derived from an EMBL/GenBank/DDBJ whole genome shotgun (WGS) entry which is preliminary data.</text>
</comment>
<dbReference type="PRINTS" id="PR01005">
    <property type="entry name" value="FLGHOOKAP1"/>
</dbReference>
<dbReference type="Proteomes" id="UP000289758">
    <property type="component" value="Unassembled WGS sequence"/>
</dbReference>
<sequence length="532" mass="58608">MMDSLYIAQTGLKTSRYGVDVTSNNIANEDTKGYKKRVIQTSELNSLENNIGNGVSFDGVIRTTSQYLYSQILNQNSYSTYYTQQNSTLSSAEMIFKETATSGFSVTLNNFFTAVESLRGEPTSSTYQAEVDTQAQMVITGIKGVYADLEELQDDNLSLLKDQVDEVNSILEQIVHLNRKMVETGETNDLLDKRDALESQLSDYGDIDVSTANGNYTLKIGGENVIFNTSSFHKLSINEEYIQQKDIYTTTELEDSNVSDGDTITISLNNTTTLTLSANVSGLPENELKQQIVDAINSNPAFNSVEAYLDSSNNLVIKGVEGGEDNAFDIKITVNNATLEKDAISQESLDHVSVAVYNNELNLSGGSMKSLSENLTSETSEILSYKRALNDFVKAFVEAYSKDNSTTLFTGTSVNTLSYVKNSTFSLTAGDLEAISQVQWNDNLSIGNDSSVSLDEFYKKLLVRVSTDVEDNSFNSESQDAVLNSMLTTYENLTKVDPDSEMISLMQYQAAYEANAKVITAVDEMLQTILNM</sequence>
<evidence type="ECO:0000259" key="9">
    <source>
        <dbReference type="Pfam" id="PF06429"/>
    </source>
</evidence>
<keyword evidence="12" id="KW-1185">Reference proteome</keyword>